<protein>
    <submittedName>
        <fullName evidence="3">Uncharacterized protein</fullName>
    </submittedName>
</protein>
<organism evidence="3">
    <name type="scientific">Akkermansia muciniphila</name>
    <dbReference type="NCBI Taxonomy" id="239935"/>
    <lineage>
        <taxon>Bacteria</taxon>
        <taxon>Pseudomonadati</taxon>
        <taxon>Verrucomicrobiota</taxon>
        <taxon>Verrucomicrobiia</taxon>
        <taxon>Verrucomicrobiales</taxon>
        <taxon>Akkermansiaceae</taxon>
        <taxon>Akkermansia</taxon>
    </lineage>
</organism>
<keyword evidence="2" id="KW-0732">Signal</keyword>
<evidence type="ECO:0000313" key="3">
    <source>
        <dbReference type="EMBL" id="VYT17044.1"/>
    </source>
</evidence>
<evidence type="ECO:0000256" key="1">
    <source>
        <dbReference type="SAM" id="MobiDB-lite"/>
    </source>
</evidence>
<dbReference type="EMBL" id="CACRSS010000016">
    <property type="protein sequence ID" value="VYT17044.1"/>
    <property type="molecule type" value="Genomic_DNA"/>
</dbReference>
<feature type="region of interest" description="Disordered" evidence="1">
    <location>
        <begin position="22"/>
        <end position="50"/>
    </location>
</feature>
<sequence length="299" mass="32586">MKRLYVLAAAVSVTGGMAFAAPKENAPEKEEAVLDVQTPPPGKQDRQGQPAIPERLLDDSHMNEELGINEFTAPSIRKIFEDLEGLPEIPENVALRARPERPPMDRCSLALQLGGMMADGFVIVQCGKMNEVKPIALDLSSYAKAIGAGERVNRHAASLLKNAEDGDLSSFKNNLALIQSDVEQELASLRDSDMANLIGLGGWIRALDAATAALDNKFAEDKAKVIFQPDVPEYFHYILDGVEPEMKERRDIAKIMNLLTTLQEQMTLAPDAKPTKAGVEAIRKTTLELMKAALAPVES</sequence>
<proteinExistence type="predicted"/>
<dbReference type="AlphaFoldDB" id="A0A6N2UF46"/>
<evidence type="ECO:0000256" key="2">
    <source>
        <dbReference type="SAM" id="SignalP"/>
    </source>
</evidence>
<accession>A0A6N2UF46</accession>
<dbReference type="RefSeq" id="WP_102736636.1">
    <property type="nucleotide sequence ID" value="NZ_CACRSS010000016.1"/>
</dbReference>
<feature type="signal peptide" evidence="2">
    <location>
        <begin position="1"/>
        <end position="20"/>
    </location>
</feature>
<gene>
    <name evidence="3" type="ORF">AMLFYP55_00923</name>
</gene>
<feature type="chain" id="PRO_5026708591" evidence="2">
    <location>
        <begin position="21"/>
        <end position="299"/>
    </location>
</feature>
<reference evidence="3" key="1">
    <citation type="submission" date="2019-11" db="EMBL/GenBank/DDBJ databases">
        <authorList>
            <person name="Feng L."/>
        </authorList>
    </citation>
    <scope>NUCLEOTIDE SEQUENCE</scope>
    <source>
        <strain evidence="3">AMuciniphilaLFYP55</strain>
    </source>
</reference>
<name>A0A6N2UF46_9BACT</name>
<dbReference type="OrthoDB" id="182954at2"/>